<accession>A0A839F852</accession>
<sequence length="331" mass="34115">MPDVARRSAAEGARTGPQPPAGGEIFFREPIETTTRSTNRAVPAGRPQSAVAKSDTAPDSRPVDNAAVSRSRRRMPITHRPAARAGGTLVAFAIAVSASPCHASTLGSHTLLAHEDGNGPPVATTAAITTAATGSTLIAFSAGYTDNDQPPTDTHGNAWVRLGDPVFYRGYNGQFDVTAYLVLHAAGGAAHRVSVVKNGVPAGEITVPFIEVRDAGLLQDVAVTYPEASTSLRSGDVTTTGPATLVAFWWGDATGLHHSAIPGDGFTLIENFVDLPPNSAVQCAVAVREVASAGTYHVTWATSPAQGAPLWLFALQGGGDAIFVDGFEGAG</sequence>
<reference evidence="2 3" key="1">
    <citation type="submission" date="2020-07" db="EMBL/GenBank/DDBJ databases">
        <title>Genomic Encyclopedia of Type Strains, Phase IV (KMG-V): Genome sequencing to study the core and pangenomes of soil and plant-associated prokaryotes.</title>
        <authorList>
            <person name="Whitman W."/>
        </authorList>
    </citation>
    <scope>NUCLEOTIDE SEQUENCE [LARGE SCALE GENOMIC DNA]</scope>
    <source>
        <strain evidence="2 3">RH2WT43</strain>
    </source>
</reference>
<dbReference type="AlphaFoldDB" id="A0A839F852"/>
<evidence type="ECO:0000313" key="2">
    <source>
        <dbReference type="EMBL" id="MBA8889708.1"/>
    </source>
</evidence>
<dbReference type="EMBL" id="JACGXL010000008">
    <property type="protein sequence ID" value="MBA8889708.1"/>
    <property type="molecule type" value="Genomic_DNA"/>
</dbReference>
<comment type="caution">
    <text evidence="2">The sequence shown here is derived from an EMBL/GenBank/DDBJ whole genome shotgun (WGS) entry which is preliminary data.</text>
</comment>
<dbReference type="RefSeq" id="WP_182532751.1">
    <property type="nucleotide sequence ID" value="NZ_JACGXL010000008.1"/>
</dbReference>
<protein>
    <submittedName>
        <fullName evidence="2">Uncharacterized protein</fullName>
    </submittedName>
</protein>
<dbReference type="Proteomes" id="UP000550401">
    <property type="component" value="Unassembled WGS sequence"/>
</dbReference>
<organism evidence="2 3">
    <name type="scientific">Dokdonella fugitiva</name>
    <dbReference type="NCBI Taxonomy" id="328517"/>
    <lineage>
        <taxon>Bacteria</taxon>
        <taxon>Pseudomonadati</taxon>
        <taxon>Pseudomonadota</taxon>
        <taxon>Gammaproteobacteria</taxon>
        <taxon>Lysobacterales</taxon>
        <taxon>Rhodanobacteraceae</taxon>
        <taxon>Dokdonella</taxon>
    </lineage>
</organism>
<feature type="region of interest" description="Disordered" evidence="1">
    <location>
        <begin position="1"/>
        <end position="74"/>
    </location>
</feature>
<proteinExistence type="predicted"/>
<evidence type="ECO:0000313" key="3">
    <source>
        <dbReference type="Proteomes" id="UP000550401"/>
    </source>
</evidence>
<gene>
    <name evidence="2" type="ORF">FHW12_003955</name>
</gene>
<evidence type="ECO:0000256" key="1">
    <source>
        <dbReference type="SAM" id="MobiDB-lite"/>
    </source>
</evidence>
<keyword evidence="3" id="KW-1185">Reference proteome</keyword>
<name>A0A839F852_9GAMM</name>